<dbReference type="InterPro" id="IPR050963">
    <property type="entry name" value="Sirohydro_Cobaltochel/CbiX"/>
</dbReference>
<sequence>MGENVLVVHGMRRGVQNKALKYFISQLFKNSNINYQIAFLESDTNDFYNVISTLVKQGKFEFNIVPLLLFSAKHYLKDIPEILQHIKEMFPHMRYRITPPLSTHPHLINIIDEKINAAMFNRPSINKVIFIAHGSENYEQPIVQLKQLIQQCNIVNKSIDMLTLYGEYNYQKILPKILEETQNILIVPIFLYDGYLVNKMKSKISKMRMANHIEYTESLNFHPILEMIIKDQITQLEVYRNVSSPT</sequence>
<dbReference type="GO" id="GO:0016829">
    <property type="term" value="F:lyase activity"/>
    <property type="evidence" value="ECO:0007669"/>
    <property type="project" value="InterPro"/>
</dbReference>
<dbReference type="RefSeq" id="WP_107386395.1">
    <property type="nucleotide sequence ID" value="NZ_CP126540.1"/>
</dbReference>
<organism evidence="1 2">
    <name type="scientific">Staphylococcus cohnii</name>
    <dbReference type="NCBI Taxonomy" id="29382"/>
    <lineage>
        <taxon>Bacteria</taxon>
        <taxon>Bacillati</taxon>
        <taxon>Bacillota</taxon>
        <taxon>Bacilli</taxon>
        <taxon>Bacillales</taxon>
        <taxon>Staphylococcaceae</taxon>
        <taxon>Staphylococcus</taxon>
        <taxon>Staphylococcus cohnii species complex</taxon>
    </lineage>
</organism>
<dbReference type="CDD" id="cd03416">
    <property type="entry name" value="CbiX_SirB_N"/>
    <property type="match status" value="1"/>
</dbReference>
<proteinExistence type="predicted"/>
<dbReference type="PANTHER" id="PTHR33542">
    <property type="entry name" value="SIROHYDROCHLORIN FERROCHELATASE, CHLOROPLASTIC"/>
    <property type="match status" value="1"/>
</dbReference>
<dbReference type="EMBL" id="PYZR01000234">
    <property type="protein sequence ID" value="PTF61262.1"/>
    <property type="molecule type" value="Genomic_DNA"/>
</dbReference>
<name>A0A2T4LPD3_9STAP</name>
<dbReference type="Gene3D" id="3.40.50.1400">
    <property type="match status" value="2"/>
</dbReference>
<dbReference type="AlphaFoldDB" id="A0A2T4LPD3"/>
<protein>
    <recommendedName>
        <fullName evidence="3">Sirohydrochlorin chelatase</fullName>
    </recommendedName>
</protein>
<dbReference type="PANTHER" id="PTHR33542:SF3">
    <property type="entry name" value="SIROHYDROCHLORIN FERROCHELATASE, CHLOROPLASTIC"/>
    <property type="match status" value="1"/>
</dbReference>
<reference evidence="1 2" key="1">
    <citation type="journal article" date="2016" name="Front. Microbiol.">
        <title>Comprehensive Phylogenetic Analysis of Bovine Non-aureus Staphylococci Species Based on Whole-Genome Sequencing.</title>
        <authorList>
            <person name="Naushad S."/>
            <person name="Barkema H.W."/>
            <person name="Luby C."/>
            <person name="Condas L.A."/>
            <person name="Nobrega D.B."/>
            <person name="Carson D.A."/>
            <person name="De Buck J."/>
        </authorList>
    </citation>
    <scope>NUCLEOTIDE SEQUENCE [LARGE SCALE GENOMIC DNA]</scope>
    <source>
        <strain evidence="1 2">SNUC 3829</strain>
    </source>
</reference>
<dbReference type="Pfam" id="PF01903">
    <property type="entry name" value="CbiX"/>
    <property type="match status" value="2"/>
</dbReference>
<dbReference type="SUPFAM" id="SSF53800">
    <property type="entry name" value="Chelatase"/>
    <property type="match status" value="1"/>
</dbReference>
<dbReference type="Proteomes" id="UP000241208">
    <property type="component" value="Unassembled WGS sequence"/>
</dbReference>
<accession>A0A2T4LPD3</accession>
<gene>
    <name evidence="1" type="ORF">BUY34_12595</name>
</gene>
<evidence type="ECO:0008006" key="3">
    <source>
        <dbReference type="Google" id="ProtNLM"/>
    </source>
</evidence>
<evidence type="ECO:0000313" key="2">
    <source>
        <dbReference type="Proteomes" id="UP000241208"/>
    </source>
</evidence>
<dbReference type="InterPro" id="IPR002762">
    <property type="entry name" value="CbiX-like"/>
</dbReference>
<comment type="caution">
    <text evidence="1">The sequence shown here is derived from an EMBL/GenBank/DDBJ whole genome shotgun (WGS) entry which is preliminary data.</text>
</comment>
<evidence type="ECO:0000313" key="1">
    <source>
        <dbReference type="EMBL" id="PTF61262.1"/>
    </source>
</evidence>